<sequence>MERMENELSIGATVVYRLDKGSFDKEQARWSNTVYEIVGIDGYRVRIRSKNGYMLYKSPNNIKLFETTTTNASPGKNQIFEIEKILNHNKYDMVSTNILSNGLIMMNQHGNSRLISD</sequence>
<reference evidence="1" key="1">
    <citation type="submission" date="2023-04" db="EMBL/GenBank/DDBJ databases">
        <title>Phytophthora fragariaefolia NBRC 109709.</title>
        <authorList>
            <person name="Ichikawa N."/>
            <person name="Sato H."/>
            <person name="Tonouchi N."/>
        </authorList>
    </citation>
    <scope>NUCLEOTIDE SEQUENCE</scope>
    <source>
        <strain evidence="1">NBRC 109709</strain>
    </source>
</reference>
<name>A0A9W6Y8B7_9STRA</name>
<dbReference type="Proteomes" id="UP001165121">
    <property type="component" value="Unassembled WGS sequence"/>
</dbReference>
<proteinExistence type="predicted"/>
<keyword evidence="2" id="KW-1185">Reference proteome</keyword>
<evidence type="ECO:0000313" key="1">
    <source>
        <dbReference type="EMBL" id="GMF55830.1"/>
    </source>
</evidence>
<organism evidence="1 2">
    <name type="scientific">Phytophthora fragariaefolia</name>
    <dbReference type="NCBI Taxonomy" id="1490495"/>
    <lineage>
        <taxon>Eukaryota</taxon>
        <taxon>Sar</taxon>
        <taxon>Stramenopiles</taxon>
        <taxon>Oomycota</taxon>
        <taxon>Peronosporomycetes</taxon>
        <taxon>Peronosporales</taxon>
        <taxon>Peronosporaceae</taxon>
        <taxon>Phytophthora</taxon>
    </lineage>
</organism>
<dbReference type="EMBL" id="BSXT01003861">
    <property type="protein sequence ID" value="GMF55830.1"/>
    <property type="molecule type" value="Genomic_DNA"/>
</dbReference>
<dbReference type="OrthoDB" id="6621683at2759"/>
<evidence type="ECO:0000313" key="2">
    <source>
        <dbReference type="Proteomes" id="UP001165121"/>
    </source>
</evidence>
<dbReference type="AlphaFoldDB" id="A0A9W6Y8B7"/>
<protein>
    <submittedName>
        <fullName evidence="1">Unnamed protein product</fullName>
    </submittedName>
</protein>
<gene>
    <name evidence="1" type="ORF">Pfra01_002356600</name>
</gene>
<comment type="caution">
    <text evidence="1">The sequence shown here is derived from an EMBL/GenBank/DDBJ whole genome shotgun (WGS) entry which is preliminary data.</text>
</comment>
<accession>A0A9W6Y8B7</accession>